<evidence type="ECO:0000313" key="5">
    <source>
        <dbReference type="Proteomes" id="UP001218188"/>
    </source>
</evidence>
<sequence>METHSPNWAFAWAPSAFPSLLSPTNAFFDSPKTLGGMSTDSSLTDMSESEGGDVEMEPPRPSAQKAYEYLLPLLDALEATLSEITLPPELRDDWNQLHSSYESRKPCRNRSKSPSWDEQAGKSTLANALLKQQVLSASAAGACTAVITEISYGGPSGECPMLGYLNQSLTQDVPTIEAVVEFISREQWAKDLAQLIEDATDTTIDNEEEAEETSASPASQARKKICEIYPHLRHVSENSWKVEELLVDPVVQGYLGTNQSLRGQEGREFSKGDQFLASTLGGSDTRAFWPLVKIVKITGPFDVLSTGITIVDLPGYGDIDPVRDRMAAGYLQNAQGVCLVAPISRAKDDSGVHVQLKKQMLSVDNEITLKPAEQAMVEELNEEVLAFTQELTALLSKRKKKEKSKAKKAATAVAEIQERTGIPQLRSYFESQGEHRNLSDAIRVVSRACEFFSRTSSTQFSLSPMENQVTARIAIDDLHERCQSRLDELMAKIQTVYHNLLVAVKKAVCKAEGKSASIFQHHNTKKWNQTMMRQEGLYQNYNLNADLTKDILADCRSLPQSILLSAKLLARGIESIVNDIYSESVAKTQEAQRLGNRFERIITELLKPQYARVSVEKGNGMYKRMKEASMNRDYIRDHASELFNGINLDIERVFAEPVKNISDDNKEKLKVFCKQLGQTIIGVEISPEFDPSGQAIKAIKAFVDLHENPTVMLLDGLKTRLQQIPST</sequence>
<dbReference type="InterPro" id="IPR027417">
    <property type="entry name" value="P-loop_NTPase"/>
</dbReference>
<dbReference type="EMBL" id="JARJCM010000022">
    <property type="protein sequence ID" value="KAJ7040286.1"/>
    <property type="molecule type" value="Genomic_DNA"/>
</dbReference>
<feature type="compositionally biased region" description="Polar residues" evidence="2">
    <location>
        <begin position="36"/>
        <end position="46"/>
    </location>
</feature>
<dbReference type="AlphaFoldDB" id="A0AAD6T7H4"/>
<dbReference type="PANTHER" id="PTHR36681">
    <property type="entry name" value="NUCLEAR GTPASE, GERMINAL CENTER-ASSOCIATED, TANDEM DUPLICATE 3"/>
    <property type="match status" value="1"/>
</dbReference>
<organism evidence="4 5">
    <name type="scientific">Mycena alexandri</name>
    <dbReference type="NCBI Taxonomy" id="1745969"/>
    <lineage>
        <taxon>Eukaryota</taxon>
        <taxon>Fungi</taxon>
        <taxon>Dikarya</taxon>
        <taxon>Basidiomycota</taxon>
        <taxon>Agaricomycotina</taxon>
        <taxon>Agaricomycetes</taxon>
        <taxon>Agaricomycetidae</taxon>
        <taxon>Agaricales</taxon>
        <taxon>Marasmiineae</taxon>
        <taxon>Mycenaceae</taxon>
        <taxon>Mycena</taxon>
    </lineage>
</organism>
<comment type="caution">
    <text evidence="4">The sequence shown here is derived from an EMBL/GenBank/DDBJ whole genome shotgun (WGS) entry which is preliminary data.</text>
</comment>
<feature type="region of interest" description="Disordered" evidence="2">
    <location>
        <begin position="32"/>
        <end position="60"/>
    </location>
</feature>
<dbReference type="SUPFAM" id="SSF52540">
    <property type="entry name" value="P-loop containing nucleoside triphosphate hydrolases"/>
    <property type="match status" value="1"/>
</dbReference>
<evidence type="ECO:0000259" key="3">
    <source>
        <dbReference type="Pfam" id="PF00350"/>
    </source>
</evidence>
<dbReference type="PANTHER" id="PTHR36681:SF3">
    <property type="entry name" value="NUCLEAR GTPASE, GERMINAL CENTER-ASSOCIATED, TANDEM DUPLICATE 3"/>
    <property type="match status" value="1"/>
</dbReference>
<dbReference type="Pfam" id="PF00350">
    <property type="entry name" value="Dynamin_N"/>
    <property type="match status" value="1"/>
</dbReference>
<feature type="compositionally biased region" description="Acidic residues" evidence="2">
    <location>
        <begin position="47"/>
        <end position="56"/>
    </location>
</feature>
<protein>
    <recommendedName>
        <fullName evidence="3">Dynamin N-terminal domain-containing protein</fullName>
    </recommendedName>
</protein>
<reference evidence="4" key="1">
    <citation type="submission" date="2023-03" db="EMBL/GenBank/DDBJ databases">
        <title>Massive genome expansion in bonnet fungi (Mycena s.s.) driven by repeated elements and novel gene families across ecological guilds.</title>
        <authorList>
            <consortium name="Lawrence Berkeley National Laboratory"/>
            <person name="Harder C.B."/>
            <person name="Miyauchi S."/>
            <person name="Viragh M."/>
            <person name="Kuo A."/>
            <person name="Thoen E."/>
            <person name="Andreopoulos B."/>
            <person name="Lu D."/>
            <person name="Skrede I."/>
            <person name="Drula E."/>
            <person name="Henrissat B."/>
            <person name="Morin E."/>
            <person name="Kohler A."/>
            <person name="Barry K."/>
            <person name="LaButti K."/>
            <person name="Morin E."/>
            <person name="Salamov A."/>
            <person name="Lipzen A."/>
            <person name="Mereny Z."/>
            <person name="Hegedus B."/>
            <person name="Baldrian P."/>
            <person name="Stursova M."/>
            <person name="Weitz H."/>
            <person name="Taylor A."/>
            <person name="Grigoriev I.V."/>
            <person name="Nagy L.G."/>
            <person name="Martin F."/>
            <person name="Kauserud H."/>
        </authorList>
    </citation>
    <scope>NUCLEOTIDE SEQUENCE</scope>
    <source>
        <strain evidence="4">CBHHK200</strain>
    </source>
</reference>
<accession>A0AAD6T7H4</accession>
<name>A0AAD6T7H4_9AGAR</name>
<keyword evidence="5" id="KW-1185">Reference proteome</keyword>
<keyword evidence="1" id="KW-0175">Coiled coil</keyword>
<dbReference type="Gene3D" id="3.40.50.300">
    <property type="entry name" value="P-loop containing nucleotide triphosphate hydrolases"/>
    <property type="match status" value="1"/>
</dbReference>
<dbReference type="Proteomes" id="UP001218188">
    <property type="component" value="Unassembled WGS sequence"/>
</dbReference>
<gene>
    <name evidence="4" type="ORF">C8F04DRAFT_1254047</name>
</gene>
<evidence type="ECO:0000256" key="2">
    <source>
        <dbReference type="SAM" id="MobiDB-lite"/>
    </source>
</evidence>
<feature type="coiled-coil region" evidence="1">
    <location>
        <begin position="377"/>
        <end position="419"/>
    </location>
</feature>
<proteinExistence type="predicted"/>
<feature type="domain" description="Dynamin N-terminal" evidence="3">
    <location>
        <begin position="119"/>
        <end position="347"/>
    </location>
</feature>
<evidence type="ECO:0000313" key="4">
    <source>
        <dbReference type="EMBL" id="KAJ7040286.1"/>
    </source>
</evidence>
<evidence type="ECO:0000256" key="1">
    <source>
        <dbReference type="SAM" id="Coils"/>
    </source>
</evidence>
<dbReference type="InterPro" id="IPR045063">
    <property type="entry name" value="Dynamin_N"/>
</dbReference>